<dbReference type="EMBL" id="ASHM01024417">
    <property type="protein sequence ID" value="PNX72262.1"/>
    <property type="molecule type" value="Genomic_DNA"/>
</dbReference>
<dbReference type="AlphaFoldDB" id="A0A2K3L149"/>
<reference evidence="1 2" key="2">
    <citation type="journal article" date="2017" name="Front. Plant Sci.">
        <title>Gene Classification and Mining of Molecular Markers Useful in Red Clover (Trifolium pratense) Breeding.</title>
        <authorList>
            <person name="Istvanek J."/>
            <person name="Dluhosova J."/>
            <person name="Dluhos P."/>
            <person name="Patkova L."/>
            <person name="Nedelnik J."/>
            <person name="Repkova J."/>
        </authorList>
    </citation>
    <scope>NUCLEOTIDE SEQUENCE [LARGE SCALE GENOMIC DNA]</scope>
    <source>
        <strain evidence="2">cv. Tatra</strain>
        <tissue evidence="1">Young leaves</tissue>
    </source>
</reference>
<accession>A0A2K3L149</accession>
<dbReference type="Proteomes" id="UP000236291">
    <property type="component" value="Unassembled WGS sequence"/>
</dbReference>
<reference evidence="1 2" key="1">
    <citation type="journal article" date="2014" name="Am. J. Bot.">
        <title>Genome assembly and annotation for red clover (Trifolium pratense; Fabaceae).</title>
        <authorList>
            <person name="Istvanek J."/>
            <person name="Jaros M."/>
            <person name="Krenek A."/>
            <person name="Repkova J."/>
        </authorList>
    </citation>
    <scope>NUCLEOTIDE SEQUENCE [LARGE SCALE GENOMIC DNA]</scope>
    <source>
        <strain evidence="2">cv. Tatra</strain>
        <tissue evidence="1">Young leaves</tissue>
    </source>
</reference>
<evidence type="ECO:0000313" key="1">
    <source>
        <dbReference type="EMBL" id="PNX72262.1"/>
    </source>
</evidence>
<sequence>MEGERLGAGVTRQGTHKVGKEVGDVVQLRFIIVLSFRIVHPSRFRIVQLNFSSTFRIVHLSRFGIVQLNFRSTSAIQNRSLKLRFSKARTKSFSAYQASIQFLNKASIHNLSSLNLVLFIVQR</sequence>
<comment type="caution">
    <text evidence="1">The sequence shown here is derived from an EMBL/GenBank/DDBJ whole genome shotgun (WGS) entry which is preliminary data.</text>
</comment>
<evidence type="ECO:0000313" key="2">
    <source>
        <dbReference type="Proteomes" id="UP000236291"/>
    </source>
</evidence>
<gene>
    <name evidence="1" type="ORF">L195_g028152</name>
</gene>
<proteinExistence type="predicted"/>
<feature type="non-terminal residue" evidence="1">
    <location>
        <position position="123"/>
    </location>
</feature>
<protein>
    <submittedName>
        <fullName evidence="1">Uncharacterized protein</fullName>
    </submittedName>
</protein>
<organism evidence="1 2">
    <name type="scientific">Trifolium pratense</name>
    <name type="common">Red clover</name>
    <dbReference type="NCBI Taxonomy" id="57577"/>
    <lineage>
        <taxon>Eukaryota</taxon>
        <taxon>Viridiplantae</taxon>
        <taxon>Streptophyta</taxon>
        <taxon>Embryophyta</taxon>
        <taxon>Tracheophyta</taxon>
        <taxon>Spermatophyta</taxon>
        <taxon>Magnoliopsida</taxon>
        <taxon>eudicotyledons</taxon>
        <taxon>Gunneridae</taxon>
        <taxon>Pentapetalae</taxon>
        <taxon>rosids</taxon>
        <taxon>fabids</taxon>
        <taxon>Fabales</taxon>
        <taxon>Fabaceae</taxon>
        <taxon>Papilionoideae</taxon>
        <taxon>50 kb inversion clade</taxon>
        <taxon>NPAAA clade</taxon>
        <taxon>Hologalegina</taxon>
        <taxon>IRL clade</taxon>
        <taxon>Trifolieae</taxon>
        <taxon>Trifolium</taxon>
    </lineage>
</organism>
<name>A0A2K3L149_TRIPR</name>